<keyword evidence="4" id="KW-0255">Endonuclease</keyword>
<keyword evidence="8" id="KW-0695">RNA-directed DNA polymerase</keyword>
<evidence type="ECO:0000256" key="6">
    <source>
        <dbReference type="ARBA" id="ARBA00022842"/>
    </source>
</evidence>
<dbReference type="Gene3D" id="3.30.420.10">
    <property type="entry name" value="Ribonuclease H-like superfamily/Ribonuclease H"/>
    <property type="match status" value="1"/>
</dbReference>
<evidence type="ECO:0000256" key="3">
    <source>
        <dbReference type="ARBA" id="ARBA00022722"/>
    </source>
</evidence>
<dbReference type="Pfam" id="PF17921">
    <property type="entry name" value="Integrase_H2C2"/>
    <property type="match status" value="1"/>
</dbReference>
<keyword evidence="1" id="KW-0808">Transferase</keyword>
<dbReference type="InterPro" id="IPR043502">
    <property type="entry name" value="DNA/RNA_pol_sf"/>
</dbReference>
<dbReference type="GO" id="GO:0006508">
    <property type="term" value="P:proteolysis"/>
    <property type="evidence" value="ECO:0007669"/>
    <property type="project" value="InterPro"/>
</dbReference>
<evidence type="ECO:0000256" key="5">
    <source>
        <dbReference type="ARBA" id="ARBA00022801"/>
    </source>
</evidence>
<dbReference type="GO" id="GO:0004190">
    <property type="term" value="F:aspartic-type endopeptidase activity"/>
    <property type="evidence" value="ECO:0007669"/>
    <property type="project" value="InterPro"/>
</dbReference>
<dbReference type="GO" id="GO:0008270">
    <property type="term" value="F:zinc ion binding"/>
    <property type="evidence" value="ECO:0007669"/>
    <property type="project" value="InterPro"/>
</dbReference>
<evidence type="ECO:0000259" key="10">
    <source>
        <dbReference type="PROSITE" id="PS50994"/>
    </source>
</evidence>
<dbReference type="FunFam" id="1.10.340.70:FF:000003">
    <property type="entry name" value="Protein CBG25708"/>
    <property type="match status" value="1"/>
</dbReference>
<evidence type="ECO:0000256" key="2">
    <source>
        <dbReference type="ARBA" id="ARBA00022695"/>
    </source>
</evidence>
<organism evidence="11 12">
    <name type="scientific">Elysia crispata</name>
    <name type="common">lettuce slug</name>
    <dbReference type="NCBI Taxonomy" id="231223"/>
    <lineage>
        <taxon>Eukaryota</taxon>
        <taxon>Metazoa</taxon>
        <taxon>Spiralia</taxon>
        <taxon>Lophotrochozoa</taxon>
        <taxon>Mollusca</taxon>
        <taxon>Gastropoda</taxon>
        <taxon>Heterobranchia</taxon>
        <taxon>Euthyneura</taxon>
        <taxon>Panpulmonata</taxon>
        <taxon>Sacoglossa</taxon>
        <taxon>Placobranchoidea</taxon>
        <taxon>Plakobranchidae</taxon>
        <taxon>Elysia</taxon>
    </lineage>
</organism>
<proteinExistence type="predicted"/>
<reference evidence="11" key="1">
    <citation type="journal article" date="2023" name="G3 (Bethesda)">
        <title>A reference genome for the long-term kleptoplast-retaining sea slug Elysia crispata morphotype clarki.</title>
        <authorList>
            <person name="Eastman K.E."/>
            <person name="Pendleton A.L."/>
            <person name="Shaikh M.A."/>
            <person name="Suttiyut T."/>
            <person name="Ogas R."/>
            <person name="Tomko P."/>
            <person name="Gavelis G."/>
            <person name="Widhalm J.R."/>
            <person name="Wisecaver J.H."/>
        </authorList>
    </citation>
    <scope>NUCLEOTIDE SEQUENCE</scope>
    <source>
        <strain evidence="11">ECLA1</strain>
    </source>
</reference>
<dbReference type="FunFam" id="3.30.70.270:FF:000003">
    <property type="entry name" value="Transposon Ty3-G Gag-Pol polyprotein"/>
    <property type="match status" value="1"/>
</dbReference>
<dbReference type="SUPFAM" id="SSF53098">
    <property type="entry name" value="Ribonuclease H-like"/>
    <property type="match status" value="1"/>
</dbReference>
<evidence type="ECO:0000256" key="8">
    <source>
        <dbReference type="ARBA" id="ARBA00022918"/>
    </source>
</evidence>
<keyword evidence="6" id="KW-0460">Magnesium</keyword>
<dbReference type="FunFam" id="3.30.70.270:FF:000026">
    <property type="entry name" value="Transposon Ty3-G Gag-Pol polyprotein"/>
    <property type="match status" value="1"/>
</dbReference>
<dbReference type="Pfam" id="PF17919">
    <property type="entry name" value="RT_RNaseH_2"/>
    <property type="match status" value="1"/>
</dbReference>
<accession>A0AAE1A6L5</accession>
<keyword evidence="5" id="KW-0378">Hydrolase</keyword>
<dbReference type="EMBL" id="JAWDGP010002535">
    <property type="protein sequence ID" value="KAK3782180.1"/>
    <property type="molecule type" value="Genomic_DNA"/>
</dbReference>
<evidence type="ECO:0000256" key="4">
    <source>
        <dbReference type="ARBA" id="ARBA00022759"/>
    </source>
</evidence>
<feature type="region of interest" description="Disordered" evidence="9">
    <location>
        <begin position="1008"/>
        <end position="1086"/>
    </location>
</feature>
<feature type="compositionally biased region" description="Basic residues" evidence="9">
    <location>
        <begin position="1076"/>
        <end position="1086"/>
    </location>
</feature>
<comment type="caution">
    <text evidence="11">The sequence shown here is derived from an EMBL/GenBank/DDBJ whole genome shotgun (WGS) entry which is preliminary data.</text>
</comment>
<evidence type="ECO:0000313" key="11">
    <source>
        <dbReference type="EMBL" id="KAK3782180.1"/>
    </source>
</evidence>
<dbReference type="GO" id="GO:0015074">
    <property type="term" value="P:DNA integration"/>
    <property type="evidence" value="ECO:0007669"/>
    <property type="project" value="UniProtKB-KW"/>
</dbReference>
<dbReference type="Gene3D" id="1.10.340.70">
    <property type="match status" value="1"/>
</dbReference>
<evidence type="ECO:0000313" key="12">
    <source>
        <dbReference type="Proteomes" id="UP001283361"/>
    </source>
</evidence>
<dbReference type="PANTHER" id="PTHR37984:SF11">
    <property type="entry name" value="INTEGRASE CATALYTIC DOMAIN-CONTAINING PROTEIN"/>
    <property type="match status" value="1"/>
</dbReference>
<feature type="domain" description="Integrase catalytic" evidence="10">
    <location>
        <begin position="750"/>
        <end position="903"/>
    </location>
</feature>
<dbReference type="PROSITE" id="PS00141">
    <property type="entry name" value="ASP_PROTEASE"/>
    <property type="match status" value="1"/>
</dbReference>
<protein>
    <recommendedName>
        <fullName evidence="10">Integrase catalytic domain-containing protein</fullName>
    </recommendedName>
</protein>
<dbReference type="InterPro" id="IPR043128">
    <property type="entry name" value="Rev_trsase/Diguanyl_cyclase"/>
</dbReference>
<dbReference type="InterPro" id="IPR036397">
    <property type="entry name" value="RNaseH_sf"/>
</dbReference>
<dbReference type="PROSITE" id="PS50994">
    <property type="entry name" value="INTEGRASE"/>
    <property type="match status" value="1"/>
</dbReference>
<dbReference type="InterPro" id="IPR001584">
    <property type="entry name" value="Integrase_cat-core"/>
</dbReference>
<dbReference type="Pfam" id="PF00665">
    <property type="entry name" value="rve"/>
    <property type="match status" value="1"/>
</dbReference>
<name>A0AAE1A6L5_9GAST</name>
<dbReference type="FunFam" id="3.30.420.10:FF:000063">
    <property type="entry name" value="Retrovirus-related Pol polyprotein from transposon 297-like Protein"/>
    <property type="match status" value="1"/>
</dbReference>
<dbReference type="Gene3D" id="3.10.10.10">
    <property type="entry name" value="HIV Type 1 Reverse Transcriptase, subunit A, domain 1"/>
    <property type="match status" value="1"/>
</dbReference>
<gene>
    <name evidence="11" type="ORF">RRG08_032931</name>
</gene>
<evidence type="ECO:0000256" key="9">
    <source>
        <dbReference type="SAM" id="MobiDB-lite"/>
    </source>
</evidence>
<dbReference type="AlphaFoldDB" id="A0AAE1A6L5"/>
<keyword evidence="3" id="KW-0540">Nuclease</keyword>
<dbReference type="GO" id="GO:0003964">
    <property type="term" value="F:RNA-directed DNA polymerase activity"/>
    <property type="evidence" value="ECO:0007669"/>
    <property type="project" value="UniProtKB-KW"/>
</dbReference>
<dbReference type="InterPro" id="IPR001969">
    <property type="entry name" value="Aspartic_peptidase_AS"/>
</dbReference>
<dbReference type="InterPro" id="IPR001878">
    <property type="entry name" value="Znf_CCHC"/>
</dbReference>
<dbReference type="InterPro" id="IPR012337">
    <property type="entry name" value="RNaseH-like_sf"/>
</dbReference>
<evidence type="ECO:0000256" key="1">
    <source>
        <dbReference type="ARBA" id="ARBA00022679"/>
    </source>
</evidence>
<evidence type="ECO:0000256" key="7">
    <source>
        <dbReference type="ARBA" id="ARBA00022908"/>
    </source>
</evidence>
<dbReference type="InterPro" id="IPR041577">
    <property type="entry name" value="RT_RNaseH_2"/>
</dbReference>
<dbReference type="GO" id="GO:0004519">
    <property type="term" value="F:endonuclease activity"/>
    <property type="evidence" value="ECO:0007669"/>
    <property type="project" value="UniProtKB-KW"/>
</dbReference>
<dbReference type="CDD" id="cd01647">
    <property type="entry name" value="RT_LTR"/>
    <property type="match status" value="1"/>
</dbReference>
<dbReference type="SUPFAM" id="SSF56672">
    <property type="entry name" value="DNA/RNA polymerases"/>
    <property type="match status" value="1"/>
</dbReference>
<dbReference type="PANTHER" id="PTHR37984">
    <property type="entry name" value="PROTEIN CBG26694"/>
    <property type="match status" value="1"/>
</dbReference>
<dbReference type="SMART" id="SM00343">
    <property type="entry name" value="ZnF_C2HC"/>
    <property type="match status" value="1"/>
</dbReference>
<dbReference type="GO" id="GO:0003676">
    <property type="term" value="F:nucleic acid binding"/>
    <property type="evidence" value="ECO:0007669"/>
    <property type="project" value="InterPro"/>
</dbReference>
<keyword evidence="7" id="KW-0229">DNA integration</keyword>
<dbReference type="Proteomes" id="UP001283361">
    <property type="component" value="Unassembled WGS sequence"/>
</dbReference>
<dbReference type="InterPro" id="IPR041588">
    <property type="entry name" value="Integrase_H2C2"/>
</dbReference>
<feature type="compositionally biased region" description="Basic and acidic residues" evidence="9">
    <location>
        <begin position="1008"/>
        <end position="1027"/>
    </location>
</feature>
<dbReference type="Pfam" id="PF00078">
    <property type="entry name" value="RVT_1"/>
    <property type="match status" value="1"/>
</dbReference>
<sequence length="1086" mass="122940">MASILPQFPPFKIREDEVSAGTRWKKWFAQFENLITGMDITFMARKKALLIHYGGDEIFDLVDTFSADKKETYDALRQELDRYFTPRVNPTYEAFKLRKMKQIPQENVDQFHVRLRTQAALCSFTDIDREILAQLIEGITSSKLRKKALRERLTLDQLITEARNEELTETQARDIEKTDQACAISGKSQHKKGHEKTRGKQLTTTPKHKTTCRNCGGTFPHPSSLPCPAKGKTCLNCKKPNHFAKVCRSLKRADVKQVAEDNSDSDGVFTLQSGKKVPTTTVMINNHAIKFVVDTGASVNVITNTAYKALSPRPKLSPSSTSVYSYNTKEKLPILGCFSSRVRYKERTIEAQFYVVEGLRRFKRLMFGVNAAPEIFQHAMSDILHDIPGVTHFIDDIIVHGKDRAAHDASLTETLKRLTQRGVKLNKEKCLFGVNKLSFLGHTFGDRGISPEAQKIKAITSAKAPTSISELRSFLGMTQFVSRYIESYASITEPLRRLTRKTQPWKWGREQDEAFKKLKKLLTEVGVMAYFDPKKEIVVVDASPCGLGAMIMQQGRVICYSSRALTEVESRYSQTEREYTLTYRPGKDEANPADYLSRHPFITPQRDNNGENYIRYIAKTSIPNALTLDEVKQATASDKTLQNVMTAITTGNWDSRSVSPFKSIKDELTIHDGIVLRQSRILIPDSLQLRVVKLAHSAHQGIVKTKQLLREKVWFSGIDKLVETHLKGFIPCQSATVGSKQRDPIKTTPLPKHPWDELSADFAGPFPSGELLLIVIDDYSRFPEVQIVNSTSARTTIPKLMEMFSRFGTPSVLKTDNGAPFNSGEFAAFAKKLGFKHWKITPLWPEANGEAERFVRTLNKFVHTCQAEHSDWRVELQDLLCQYRATTHTSTKISPHEALTGRHMRTALPELKATHKKPLHDLKANDDTAKLLQKKYADSDRHTAQHNLQIGDTVLVRQQKQNKLSTPYNPTPFTVEKVKGNMVTATNSKHTITRNSSFFKAVPLHDVHQEPDKPELESDSKDDDSSRRHLQTHHQRSTPIQSEQIHSPPDEDLSSPPPTLEHTRITHPNLITRSGRVVKKPSRFTS</sequence>
<feature type="region of interest" description="Disordered" evidence="9">
    <location>
        <begin position="184"/>
        <end position="207"/>
    </location>
</feature>
<keyword evidence="12" id="KW-1185">Reference proteome</keyword>
<keyword evidence="2" id="KW-0548">Nucleotidyltransferase</keyword>
<dbReference type="InterPro" id="IPR000477">
    <property type="entry name" value="RT_dom"/>
</dbReference>
<feature type="compositionally biased region" description="Basic residues" evidence="9">
    <location>
        <begin position="188"/>
        <end position="199"/>
    </location>
</feature>
<dbReference type="Gene3D" id="3.30.70.270">
    <property type="match status" value="2"/>
</dbReference>
<dbReference type="InterPro" id="IPR050951">
    <property type="entry name" value="Retrovirus_Pol_polyprotein"/>
</dbReference>